<evidence type="ECO:0000256" key="1">
    <source>
        <dbReference type="ARBA" id="ARBA00004651"/>
    </source>
</evidence>
<keyword evidence="5 6" id="KW-0472">Membrane</keyword>
<gene>
    <name evidence="8" type="ORF">ACFQS8_06495</name>
</gene>
<dbReference type="InterPro" id="IPR000045">
    <property type="entry name" value="Prepilin_IV_endopep_pep"/>
</dbReference>
<proteinExistence type="predicted"/>
<dbReference type="EMBL" id="JBHTBR010000002">
    <property type="protein sequence ID" value="MFC7291258.1"/>
    <property type="molecule type" value="Genomic_DNA"/>
</dbReference>
<dbReference type="PANTHER" id="PTHR36506:SF1">
    <property type="entry name" value="PREFLAGELLIN PEPTIDASE"/>
    <property type="match status" value="1"/>
</dbReference>
<protein>
    <submittedName>
        <fullName evidence="8">Prepilin peptidase</fullName>
    </submittedName>
</protein>
<evidence type="ECO:0000313" key="8">
    <source>
        <dbReference type="EMBL" id="MFC7291258.1"/>
    </source>
</evidence>
<organism evidence="8 9">
    <name type="scientific">Hirschia litorea</name>
    <dbReference type="NCBI Taxonomy" id="1199156"/>
    <lineage>
        <taxon>Bacteria</taxon>
        <taxon>Pseudomonadati</taxon>
        <taxon>Pseudomonadota</taxon>
        <taxon>Alphaproteobacteria</taxon>
        <taxon>Hyphomonadales</taxon>
        <taxon>Hyphomonadaceae</taxon>
        <taxon>Hirschia</taxon>
    </lineage>
</organism>
<evidence type="ECO:0000256" key="2">
    <source>
        <dbReference type="ARBA" id="ARBA00022475"/>
    </source>
</evidence>
<comment type="subcellular location">
    <subcellularLocation>
        <location evidence="1">Cell membrane</location>
        <topology evidence="1">Multi-pass membrane protein</topology>
    </subcellularLocation>
</comment>
<feature type="transmembrane region" description="Helical" evidence="6">
    <location>
        <begin position="93"/>
        <end position="117"/>
    </location>
</feature>
<name>A0ABW2IJL8_9PROT</name>
<keyword evidence="9" id="KW-1185">Reference proteome</keyword>
<sequence length="169" mass="18004">MIIIILAGVFAGLLVYGAIYDVLERIIPNWVSIVIALAFLPAAYFAHLTLHQFGWHLLVGFIAFIAGVVLFYLKAWGGGDAKLVAATSLWMGVSGGMTFLAAFAIAGGIVAIPLIIVRRLKIEPKNERLAKIFDVKKVPYGVAIAAGGFWAAPKSLILINALNAISVAN</sequence>
<evidence type="ECO:0000259" key="7">
    <source>
        <dbReference type="Pfam" id="PF01478"/>
    </source>
</evidence>
<feature type="domain" description="Prepilin type IV endopeptidase peptidase" evidence="7">
    <location>
        <begin position="9"/>
        <end position="112"/>
    </location>
</feature>
<dbReference type="Pfam" id="PF01478">
    <property type="entry name" value="Peptidase_A24"/>
    <property type="match status" value="1"/>
</dbReference>
<evidence type="ECO:0000256" key="4">
    <source>
        <dbReference type="ARBA" id="ARBA00022989"/>
    </source>
</evidence>
<reference evidence="9" key="1">
    <citation type="journal article" date="2019" name="Int. J. Syst. Evol. Microbiol.">
        <title>The Global Catalogue of Microorganisms (GCM) 10K type strain sequencing project: providing services to taxonomists for standard genome sequencing and annotation.</title>
        <authorList>
            <consortium name="The Broad Institute Genomics Platform"/>
            <consortium name="The Broad Institute Genome Sequencing Center for Infectious Disease"/>
            <person name="Wu L."/>
            <person name="Ma J."/>
        </authorList>
    </citation>
    <scope>NUCLEOTIDE SEQUENCE [LARGE SCALE GENOMIC DNA]</scope>
    <source>
        <strain evidence="9">CCUG 51308</strain>
    </source>
</reference>
<evidence type="ECO:0000313" key="9">
    <source>
        <dbReference type="Proteomes" id="UP001596492"/>
    </source>
</evidence>
<evidence type="ECO:0000256" key="3">
    <source>
        <dbReference type="ARBA" id="ARBA00022692"/>
    </source>
</evidence>
<keyword evidence="4 6" id="KW-1133">Transmembrane helix</keyword>
<keyword evidence="2" id="KW-1003">Cell membrane</keyword>
<feature type="transmembrane region" description="Helical" evidence="6">
    <location>
        <begin position="138"/>
        <end position="162"/>
    </location>
</feature>
<evidence type="ECO:0000256" key="6">
    <source>
        <dbReference type="SAM" id="Phobius"/>
    </source>
</evidence>
<dbReference type="InterPro" id="IPR052218">
    <property type="entry name" value="Preflagellin_Peptidase"/>
</dbReference>
<dbReference type="PANTHER" id="PTHR36506">
    <property type="entry name" value="PREFLAGELLIN PEPTIDASE"/>
    <property type="match status" value="1"/>
</dbReference>
<dbReference type="Gene3D" id="1.20.120.1220">
    <property type="match status" value="1"/>
</dbReference>
<dbReference type="RefSeq" id="WP_382166451.1">
    <property type="nucleotide sequence ID" value="NZ_JBHTBR010000002.1"/>
</dbReference>
<comment type="caution">
    <text evidence="8">The sequence shown here is derived from an EMBL/GenBank/DDBJ whole genome shotgun (WGS) entry which is preliminary data.</text>
</comment>
<feature type="transmembrane region" description="Helical" evidence="6">
    <location>
        <begin position="27"/>
        <end position="46"/>
    </location>
</feature>
<dbReference type="Proteomes" id="UP001596492">
    <property type="component" value="Unassembled WGS sequence"/>
</dbReference>
<accession>A0ABW2IJL8</accession>
<evidence type="ECO:0000256" key="5">
    <source>
        <dbReference type="ARBA" id="ARBA00023136"/>
    </source>
</evidence>
<keyword evidence="3 6" id="KW-0812">Transmembrane</keyword>
<feature type="transmembrane region" description="Helical" evidence="6">
    <location>
        <begin position="53"/>
        <end position="73"/>
    </location>
</feature>